<gene>
    <name evidence="1" type="ORF">NM208_g12222</name>
</gene>
<protein>
    <submittedName>
        <fullName evidence="1">Uncharacterized protein</fullName>
    </submittedName>
</protein>
<dbReference type="EMBL" id="JANRMS010002151">
    <property type="protein sequence ID" value="KAJ3524015.1"/>
    <property type="molecule type" value="Genomic_DNA"/>
</dbReference>
<evidence type="ECO:0000313" key="1">
    <source>
        <dbReference type="EMBL" id="KAJ3524015.1"/>
    </source>
</evidence>
<accession>A0ACC1RQP4</accession>
<comment type="caution">
    <text evidence="1">The sequence shown here is derived from an EMBL/GenBank/DDBJ whole genome shotgun (WGS) entry which is preliminary data.</text>
</comment>
<proteinExistence type="predicted"/>
<keyword evidence="2" id="KW-1185">Reference proteome</keyword>
<dbReference type="Proteomes" id="UP001148629">
    <property type="component" value="Unassembled WGS sequence"/>
</dbReference>
<name>A0ACC1RQP4_9HYPO</name>
<reference evidence="1" key="1">
    <citation type="submission" date="2022-08" db="EMBL/GenBank/DDBJ databases">
        <title>Genome Sequence of Fusarium decemcellulare.</title>
        <authorList>
            <person name="Buettner E."/>
        </authorList>
    </citation>
    <scope>NUCLEOTIDE SEQUENCE</scope>
    <source>
        <strain evidence="1">Babe19</strain>
    </source>
</reference>
<organism evidence="1 2">
    <name type="scientific">Fusarium decemcellulare</name>
    <dbReference type="NCBI Taxonomy" id="57161"/>
    <lineage>
        <taxon>Eukaryota</taxon>
        <taxon>Fungi</taxon>
        <taxon>Dikarya</taxon>
        <taxon>Ascomycota</taxon>
        <taxon>Pezizomycotina</taxon>
        <taxon>Sordariomycetes</taxon>
        <taxon>Hypocreomycetidae</taxon>
        <taxon>Hypocreales</taxon>
        <taxon>Nectriaceae</taxon>
        <taxon>Fusarium</taxon>
        <taxon>Fusarium decemcellulare species complex</taxon>
    </lineage>
</organism>
<evidence type="ECO:0000313" key="2">
    <source>
        <dbReference type="Proteomes" id="UP001148629"/>
    </source>
</evidence>
<sequence length="129" mass="13952">MESAAAKLYCPPTRAGGGEDVTRDMRSSVLGIHAEVQIVHLKRRSVGSKLKIMSRFILISPKSSGLCYCGWNGMWIGRKGALSSHAFRLNDANGSKVVGKAEQGQDSVEALLLSNPQYYFSFENSEAGA</sequence>